<feature type="transmembrane region" description="Helical" evidence="6">
    <location>
        <begin position="48"/>
        <end position="69"/>
    </location>
</feature>
<reference evidence="8 9" key="1">
    <citation type="submission" date="2024-09" db="EMBL/GenBank/DDBJ databases">
        <title>Chromosome-scale assembly of Riccia fluitans.</title>
        <authorList>
            <person name="Paukszto L."/>
            <person name="Sawicki J."/>
            <person name="Karawczyk K."/>
            <person name="Piernik-Szablinska J."/>
            <person name="Szczecinska M."/>
            <person name="Mazdziarz M."/>
        </authorList>
    </citation>
    <scope>NUCLEOTIDE SEQUENCE [LARGE SCALE GENOMIC DNA]</scope>
    <source>
        <strain evidence="8">Rf_01</strain>
        <tissue evidence="8">Aerial parts of the thallus</tissue>
    </source>
</reference>
<name>A0ABD1YIW8_9MARC</name>
<dbReference type="InterPro" id="IPR030184">
    <property type="entry name" value="WAT1-related"/>
</dbReference>
<keyword evidence="4 6" id="KW-1133">Transmembrane helix</keyword>
<evidence type="ECO:0000313" key="8">
    <source>
        <dbReference type="EMBL" id="KAL2630445.1"/>
    </source>
</evidence>
<feature type="transmembrane region" description="Helical" evidence="6">
    <location>
        <begin position="144"/>
        <end position="162"/>
    </location>
</feature>
<feature type="transmembrane region" description="Helical" evidence="6">
    <location>
        <begin position="207"/>
        <end position="227"/>
    </location>
</feature>
<feature type="domain" description="EamA" evidence="7">
    <location>
        <begin position="19"/>
        <end position="131"/>
    </location>
</feature>
<accession>A0ABD1YIW8</accession>
<dbReference type="Proteomes" id="UP001605036">
    <property type="component" value="Unassembled WGS sequence"/>
</dbReference>
<feature type="transmembrane region" description="Helical" evidence="6">
    <location>
        <begin position="300"/>
        <end position="322"/>
    </location>
</feature>
<comment type="similarity">
    <text evidence="2 6">Belongs to the drug/metabolite transporter (DMT) superfamily. Plant drug/metabolite exporter (P-DME) (TC 2.A.7.4) family.</text>
</comment>
<feature type="transmembrane region" description="Helical" evidence="6">
    <location>
        <begin position="21"/>
        <end position="42"/>
    </location>
</feature>
<evidence type="ECO:0000256" key="1">
    <source>
        <dbReference type="ARBA" id="ARBA00004141"/>
    </source>
</evidence>
<feature type="transmembrane region" description="Helical" evidence="6">
    <location>
        <begin position="273"/>
        <end position="293"/>
    </location>
</feature>
<dbReference type="InterPro" id="IPR037185">
    <property type="entry name" value="EmrE-like"/>
</dbReference>
<comment type="subcellular location">
    <subcellularLocation>
        <location evidence="1 6">Membrane</location>
        <topology evidence="1 6">Multi-pass membrane protein</topology>
    </subcellularLocation>
</comment>
<sequence>MYFREPVDYRNEQKSQIPAHIALLVAQVLAAVYYVVSRYALVGGMNRIVLSFYRDIVAMLVLIPAAYFIDRGTRIKFSKNVIVRLLLLGTFGVYGSNYLLFVGIEYTSAEFASTLQPTGPVLVALIAILFGYDAIYWHRRDGQAKALGVIISCAGGIFMTFYKGPAVLPWMQVGDAVPWYPVHESFPDPLISGTLRTTIHDLGLTRWQFGALCLIGHSMCLALYLNLQGPLLRKFPAPVSITAYSYGIGAILMGLTGVYSVRDDSAWTLPWNANLAAVIYTGTVGAALNYSLVSWSLGRVGPVFVACYLPVHPVISAVLALVSVGATLYLGSVIGAAMILLGILLVTWSHKERNRLASLSRMIFQRRYSDSFTESVREPFIEAQQHS</sequence>
<feature type="transmembrane region" description="Helical" evidence="6">
    <location>
        <begin position="328"/>
        <end position="348"/>
    </location>
</feature>
<feature type="transmembrane region" description="Helical" evidence="6">
    <location>
        <begin position="121"/>
        <end position="137"/>
    </location>
</feature>
<evidence type="ECO:0000313" key="9">
    <source>
        <dbReference type="Proteomes" id="UP001605036"/>
    </source>
</evidence>
<feature type="domain" description="EamA" evidence="7">
    <location>
        <begin position="209"/>
        <end position="347"/>
    </location>
</feature>
<dbReference type="AlphaFoldDB" id="A0ABD1YIW8"/>
<keyword evidence="5 6" id="KW-0472">Membrane</keyword>
<proteinExistence type="inferred from homology"/>
<keyword evidence="3 6" id="KW-0812">Transmembrane</keyword>
<dbReference type="SUPFAM" id="SSF103481">
    <property type="entry name" value="Multidrug resistance efflux transporter EmrE"/>
    <property type="match status" value="2"/>
</dbReference>
<comment type="caution">
    <text evidence="8">The sequence shown here is derived from an EMBL/GenBank/DDBJ whole genome shotgun (WGS) entry which is preliminary data.</text>
</comment>
<dbReference type="PANTHER" id="PTHR31218">
    <property type="entry name" value="WAT1-RELATED PROTEIN"/>
    <property type="match status" value="1"/>
</dbReference>
<evidence type="ECO:0000256" key="4">
    <source>
        <dbReference type="ARBA" id="ARBA00022989"/>
    </source>
</evidence>
<feature type="transmembrane region" description="Helical" evidence="6">
    <location>
        <begin position="239"/>
        <end position="261"/>
    </location>
</feature>
<dbReference type="Pfam" id="PF00892">
    <property type="entry name" value="EamA"/>
    <property type="match status" value="2"/>
</dbReference>
<dbReference type="InterPro" id="IPR000620">
    <property type="entry name" value="EamA_dom"/>
</dbReference>
<feature type="transmembrane region" description="Helical" evidence="6">
    <location>
        <begin position="81"/>
        <end position="101"/>
    </location>
</feature>
<gene>
    <name evidence="8" type="ORF">R1flu_015131</name>
</gene>
<evidence type="ECO:0000256" key="2">
    <source>
        <dbReference type="ARBA" id="ARBA00007635"/>
    </source>
</evidence>
<protein>
    <recommendedName>
        <fullName evidence="6">WAT1-related protein</fullName>
    </recommendedName>
</protein>
<evidence type="ECO:0000256" key="6">
    <source>
        <dbReference type="RuleBase" id="RU363077"/>
    </source>
</evidence>
<dbReference type="GO" id="GO:0016020">
    <property type="term" value="C:membrane"/>
    <property type="evidence" value="ECO:0007669"/>
    <property type="project" value="UniProtKB-SubCell"/>
</dbReference>
<keyword evidence="9" id="KW-1185">Reference proteome</keyword>
<evidence type="ECO:0000256" key="5">
    <source>
        <dbReference type="ARBA" id="ARBA00023136"/>
    </source>
</evidence>
<evidence type="ECO:0000259" key="7">
    <source>
        <dbReference type="Pfam" id="PF00892"/>
    </source>
</evidence>
<dbReference type="EMBL" id="JBHFFA010000004">
    <property type="protein sequence ID" value="KAL2630445.1"/>
    <property type="molecule type" value="Genomic_DNA"/>
</dbReference>
<organism evidence="8 9">
    <name type="scientific">Riccia fluitans</name>
    <dbReference type="NCBI Taxonomy" id="41844"/>
    <lineage>
        <taxon>Eukaryota</taxon>
        <taxon>Viridiplantae</taxon>
        <taxon>Streptophyta</taxon>
        <taxon>Embryophyta</taxon>
        <taxon>Marchantiophyta</taxon>
        <taxon>Marchantiopsida</taxon>
        <taxon>Marchantiidae</taxon>
        <taxon>Marchantiales</taxon>
        <taxon>Ricciaceae</taxon>
        <taxon>Riccia</taxon>
    </lineage>
</organism>
<evidence type="ECO:0000256" key="3">
    <source>
        <dbReference type="ARBA" id="ARBA00022692"/>
    </source>
</evidence>